<name>J1JKT6_9HYPH</name>
<sequence length="20" mass="2229">MLDSLSNSTMEIMDKMSTPP</sequence>
<evidence type="ECO:0000256" key="1">
    <source>
        <dbReference type="SAM" id="MobiDB-lite"/>
    </source>
</evidence>
<organism evidence="2 3">
    <name type="scientific">Cardidatus Bartonella washoeensis 085-0475</name>
    <dbReference type="NCBI Taxonomy" id="1094564"/>
    <lineage>
        <taxon>Bacteria</taxon>
        <taxon>Pseudomonadati</taxon>
        <taxon>Pseudomonadota</taxon>
        <taxon>Alphaproteobacteria</taxon>
        <taxon>Hyphomicrobiales</taxon>
        <taxon>Bartonellaceae</taxon>
        <taxon>Bartonella</taxon>
    </lineage>
</organism>
<accession>J1JKT6</accession>
<dbReference type="AlphaFoldDB" id="J1JKT6"/>
<dbReference type="EMBL" id="AILX01000014">
    <property type="protein sequence ID" value="EJF84855.1"/>
    <property type="molecule type" value="Genomic_DNA"/>
</dbReference>
<proteinExistence type="predicted"/>
<feature type="compositionally biased region" description="Polar residues" evidence="1">
    <location>
        <begin position="1"/>
        <end position="10"/>
    </location>
</feature>
<protein>
    <submittedName>
        <fullName evidence="2">Uncharacterized protein</fullName>
    </submittedName>
</protein>
<feature type="non-terminal residue" evidence="2">
    <location>
        <position position="20"/>
    </location>
</feature>
<reference evidence="2 3" key="1">
    <citation type="submission" date="2012-03" db="EMBL/GenBank/DDBJ databases">
        <title>The Genome Sequence of Bartonella washoensis 085-0475.</title>
        <authorList>
            <consortium name="The Broad Institute Genome Sequencing Platform"/>
            <consortium name="The Broad Institute Genome Sequencing Center for Infectious Disease"/>
            <person name="Feldgarden M."/>
            <person name="Kirby J."/>
            <person name="Kosoy M."/>
            <person name="Birtles R."/>
            <person name="Probert W.S."/>
            <person name="Chiaraviglio L."/>
            <person name="Young S.K."/>
            <person name="Zeng Q."/>
            <person name="Gargeya S."/>
            <person name="Fitzgerald M."/>
            <person name="Haas B."/>
            <person name="Abouelleil A."/>
            <person name="Alvarado L."/>
            <person name="Arachchi H.M."/>
            <person name="Berlin A."/>
            <person name="Chapman S.B."/>
            <person name="Gearin G."/>
            <person name="Goldberg J."/>
            <person name="Griggs A."/>
            <person name="Gujja S."/>
            <person name="Hansen M."/>
            <person name="Heiman D."/>
            <person name="Howarth C."/>
            <person name="Larimer J."/>
            <person name="Lui A."/>
            <person name="MacDonald P.J.P."/>
            <person name="McCowen C."/>
            <person name="Montmayeur A."/>
            <person name="Murphy C."/>
            <person name="Neiman D."/>
            <person name="Pearson M."/>
            <person name="Priest M."/>
            <person name="Roberts A."/>
            <person name="Saif S."/>
            <person name="Shea T."/>
            <person name="Sisk P."/>
            <person name="Stolte C."/>
            <person name="Sykes S."/>
            <person name="Wortman J."/>
            <person name="Nusbaum C."/>
            <person name="Birren B."/>
        </authorList>
    </citation>
    <scope>NUCLEOTIDE SEQUENCE [LARGE SCALE GENOMIC DNA]</scope>
    <source>
        <strain evidence="2 3">085-0475</strain>
    </source>
</reference>
<evidence type="ECO:0000313" key="2">
    <source>
        <dbReference type="EMBL" id="EJF84855.1"/>
    </source>
</evidence>
<dbReference type="Proteomes" id="UP000002646">
    <property type="component" value="Unassembled WGS sequence"/>
</dbReference>
<dbReference type="HOGENOM" id="CLU_3428919_0_0_5"/>
<gene>
    <name evidence="2" type="ORF">MCW_01142</name>
</gene>
<feature type="region of interest" description="Disordered" evidence="1">
    <location>
        <begin position="1"/>
        <end position="20"/>
    </location>
</feature>
<comment type="caution">
    <text evidence="2">The sequence shown here is derived from an EMBL/GenBank/DDBJ whole genome shotgun (WGS) entry which is preliminary data.</text>
</comment>
<evidence type="ECO:0000313" key="3">
    <source>
        <dbReference type="Proteomes" id="UP000002646"/>
    </source>
</evidence>